<gene>
    <name evidence="1" type="ORF">EJP77_03790</name>
</gene>
<sequence>MWIWLGGLLLLLLILIFAALISRIKLTLNVNKLGKDDTILIEVSALFGLFRYHYEIPMLKFKDFKQGLQVKEKKEGHVMKDLHQEQQTNIDKDKVDSWVDNWKRMLDATHDLKLWLSRTLRQVRVRHLDWTTELGLRDAVHTAQLTGALYGVKYSILGWLSYQLKLMVPPQLFVIPIYGSQAHISTKMTCIAEIRCGYAMYAGLVLMVRVLKVKGGAKKWQNILFKG</sequence>
<reference evidence="1 2" key="1">
    <citation type="submission" date="2018-12" db="EMBL/GenBank/DDBJ databases">
        <authorList>
            <person name="Sun L."/>
            <person name="Chen Z."/>
        </authorList>
    </citation>
    <scope>NUCLEOTIDE SEQUENCE [LARGE SCALE GENOMIC DNA]</scope>
    <source>
        <strain evidence="1 2">3-5-3</strain>
    </source>
</reference>
<dbReference type="RefSeq" id="WP_127197816.1">
    <property type="nucleotide sequence ID" value="NZ_RZNX01000001.1"/>
</dbReference>
<evidence type="ECO:0000313" key="1">
    <source>
        <dbReference type="EMBL" id="RUT36121.1"/>
    </source>
</evidence>
<dbReference type="OrthoDB" id="1683589at2"/>
<dbReference type="Proteomes" id="UP000272464">
    <property type="component" value="Unassembled WGS sequence"/>
</dbReference>
<organism evidence="1 2">
    <name type="scientific">Paenibacillus zeisoli</name>
    <dbReference type="NCBI Taxonomy" id="2496267"/>
    <lineage>
        <taxon>Bacteria</taxon>
        <taxon>Bacillati</taxon>
        <taxon>Bacillota</taxon>
        <taxon>Bacilli</taxon>
        <taxon>Bacillales</taxon>
        <taxon>Paenibacillaceae</taxon>
        <taxon>Paenibacillus</taxon>
    </lineage>
</organism>
<name>A0A3S1B9H4_9BACL</name>
<dbReference type="EMBL" id="RZNX01000001">
    <property type="protein sequence ID" value="RUT36121.1"/>
    <property type="molecule type" value="Genomic_DNA"/>
</dbReference>
<accession>A0A3S1B9H4</accession>
<dbReference type="AlphaFoldDB" id="A0A3S1B9H4"/>
<comment type="caution">
    <text evidence="1">The sequence shown here is derived from an EMBL/GenBank/DDBJ whole genome shotgun (WGS) entry which is preliminary data.</text>
</comment>
<protein>
    <submittedName>
        <fullName evidence="1">DUF2953 domain-containing protein</fullName>
    </submittedName>
</protein>
<evidence type="ECO:0000313" key="2">
    <source>
        <dbReference type="Proteomes" id="UP000272464"/>
    </source>
</evidence>
<dbReference type="InterPro" id="IPR021338">
    <property type="entry name" value="DUF2953"/>
</dbReference>
<proteinExistence type="predicted"/>
<keyword evidence="2" id="KW-1185">Reference proteome</keyword>
<dbReference type="Pfam" id="PF11167">
    <property type="entry name" value="DUF2953"/>
    <property type="match status" value="1"/>
</dbReference>